<reference evidence="9" key="1">
    <citation type="submission" date="2021-04" db="EMBL/GenBank/DDBJ databases">
        <title>Draft genome of Fusarium avenaceum strain F156N33, isolated from an atmospheric sample in Virginia.</title>
        <authorList>
            <person name="Yang S."/>
            <person name="Vinatzer B.A."/>
            <person name="Coleman J."/>
        </authorList>
    </citation>
    <scope>NUCLEOTIDE SEQUENCE</scope>
    <source>
        <strain evidence="9">F156N33</strain>
    </source>
</reference>
<keyword evidence="3 7" id="KW-1133">Transmembrane helix</keyword>
<feature type="transmembrane region" description="Helical" evidence="7">
    <location>
        <begin position="316"/>
        <end position="333"/>
    </location>
</feature>
<evidence type="ECO:0000256" key="2">
    <source>
        <dbReference type="ARBA" id="ARBA00022692"/>
    </source>
</evidence>
<dbReference type="InterPro" id="IPR036259">
    <property type="entry name" value="MFS_trans_sf"/>
</dbReference>
<feature type="transmembrane region" description="Helical" evidence="7">
    <location>
        <begin position="126"/>
        <end position="146"/>
    </location>
</feature>
<feature type="transmembrane region" description="Helical" evidence="7">
    <location>
        <begin position="252"/>
        <end position="272"/>
    </location>
</feature>
<evidence type="ECO:0000313" key="9">
    <source>
        <dbReference type="EMBL" id="KAG5657914.1"/>
    </source>
</evidence>
<dbReference type="Pfam" id="PF07690">
    <property type="entry name" value="MFS_1"/>
    <property type="match status" value="1"/>
</dbReference>
<keyword evidence="5" id="KW-0325">Glycoprotein</keyword>
<feature type="transmembrane region" description="Helical" evidence="7">
    <location>
        <begin position="224"/>
        <end position="246"/>
    </location>
</feature>
<dbReference type="SUPFAM" id="SSF103473">
    <property type="entry name" value="MFS general substrate transporter"/>
    <property type="match status" value="1"/>
</dbReference>
<dbReference type="PROSITE" id="PS50850">
    <property type="entry name" value="MFS"/>
    <property type="match status" value="1"/>
</dbReference>
<feature type="region of interest" description="Disordered" evidence="6">
    <location>
        <begin position="1"/>
        <end position="21"/>
    </location>
</feature>
<evidence type="ECO:0000259" key="8">
    <source>
        <dbReference type="PROSITE" id="PS50850"/>
    </source>
</evidence>
<accession>A0A9P7KQ62</accession>
<organism evidence="9 10">
    <name type="scientific">Fusarium avenaceum</name>
    <dbReference type="NCBI Taxonomy" id="40199"/>
    <lineage>
        <taxon>Eukaryota</taxon>
        <taxon>Fungi</taxon>
        <taxon>Dikarya</taxon>
        <taxon>Ascomycota</taxon>
        <taxon>Pezizomycotina</taxon>
        <taxon>Sordariomycetes</taxon>
        <taxon>Hypocreomycetidae</taxon>
        <taxon>Hypocreales</taxon>
        <taxon>Nectriaceae</taxon>
        <taxon>Fusarium</taxon>
        <taxon>Fusarium tricinctum species complex</taxon>
    </lineage>
</organism>
<dbReference type="GO" id="GO:0022857">
    <property type="term" value="F:transmembrane transporter activity"/>
    <property type="evidence" value="ECO:0007669"/>
    <property type="project" value="InterPro"/>
</dbReference>
<feature type="transmembrane region" description="Helical" evidence="7">
    <location>
        <begin position="422"/>
        <end position="440"/>
    </location>
</feature>
<evidence type="ECO:0000256" key="7">
    <source>
        <dbReference type="SAM" id="Phobius"/>
    </source>
</evidence>
<evidence type="ECO:0000256" key="5">
    <source>
        <dbReference type="ARBA" id="ARBA00023180"/>
    </source>
</evidence>
<feature type="transmembrane region" description="Helical" evidence="7">
    <location>
        <begin position="158"/>
        <end position="181"/>
    </location>
</feature>
<sequence>MEGANTAMTPQHGFSVPSRAKRRFATPVPSRDAFVEEQELLLQPQDQCVEEQNEVVASEPNPLRQHFTLLALGYLSFIFLKLSPGMFNTILSQILEGILCRQYHDTTDPTSDPRCKDESVQGELSILLSMKATFELLPTVIFSIPYGLAADVYGRKPVLIIATMGCVIYGLVNLVICWLPEIFPMRLLLAVPLVSIIGGGPLVPVMMVYAMASDSVPESRRSGVFVVLSTGLVVGTLISGPATYYLMPIGEWHAITIALGFQVLGLVTTFFIPETLVVKNEESDADSSRDRRSITANIRSRSQELITKSFQSLRDIFWSDTTITLFVLSLLFIDVGEDIGSIITKQYAAKRFHLSWPEAGFITSLKSFAQLGLCLGALPYAQKVMRQSNISAIKQDVWIARTCLVILVIAYCMAGFADNLVMFVSAIIMSAVNFCLNPALRSLLLAMAHGAGAGAVLSAVEVLNAISAVVAGPVMAEGFRLGMGWGGMWLGLHWFIAMFILLPGAVIIICMRFDAFERRRDS</sequence>
<dbReference type="GO" id="GO:0016020">
    <property type="term" value="C:membrane"/>
    <property type="evidence" value="ECO:0007669"/>
    <property type="project" value="UniProtKB-SubCell"/>
</dbReference>
<dbReference type="Gene3D" id="1.20.1250.20">
    <property type="entry name" value="MFS general substrate transporter like domains"/>
    <property type="match status" value="1"/>
</dbReference>
<feature type="transmembrane region" description="Helical" evidence="7">
    <location>
        <begin position="398"/>
        <end position="416"/>
    </location>
</feature>
<comment type="subcellular location">
    <subcellularLocation>
        <location evidence="1">Membrane</location>
        <topology evidence="1">Multi-pass membrane protein</topology>
    </subcellularLocation>
</comment>
<dbReference type="InterPro" id="IPR020846">
    <property type="entry name" value="MFS_dom"/>
</dbReference>
<gene>
    <name evidence="9" type="ORF">KAF25_007947</name>
</gene>
<feature type="transmembrane region" description="Helical" evidence="7">
    <location>
        <begin position="452"/>
        <end position="472"/>
    </location>
</feature>
<protein>
    <recommendedName>
        <fullName evidence="8">Major facilitator superfamily (MFS) profile domain-containing protein</fullName>
    </recommendedName>
</protein>
<dbReference type="PANTHER" id="PTHR23507:SF1">
    <property type="entry name" value="FI18259P1-RELATED"/>
    <property type="match status" value="1"/>
</dbReference>
<proteinExistence type="predicted"/>
<keyword evidence="2 7" id="KW-0812">Transmembrane</keyword>
<evidence type="ECO:0000256" key="3">
    <source>
        <dbReference type="ARBA" id="ARBA00022989"/>
    </source>
</evidence>
<evidence type="ECO:0000313" key="10">
    <source>
        <dbReference type="Proteomes" id="UP000782241"/>
    </source>
</evidence>
<name>A0A9P7KQ62_9HYPO</name>
<dbReference type="PANTHER" id="PTHR23507">
    <property type="entry name" value="ZGC:174356"/>
    <property type="match status" value="1"/>
</dbReference>
<keyword evidence="10" id="KW-1185">Reference proteome</keyword>
<dbReference type="EMBL" id="JAGPUO010000016">
    <property type="protein sequence ID" value="KAG5657914.1"/>
    <property type="molecule type" value="Genomic_DNA"/>
</dbReference>
<dbReference type="AlphaFoldDB" id="A0A9P7KQ62"/>
<feature type="transmembrane region" description="Helical" evidence="7">
    <location>
        <begin position="492"/>
        <end position="513"/>
    </location>
</feature>
<evidence type="ECO:0000256" key="1">
    <source>
        <dbReference type="ARBA" id="ARBA00004141"/>
    </source>
</evidence>
<evidence type="ECO:0000256" key="4">
    <source>
        <dbReference type="ARBA" id="ARBA00023136"/>
    </source>
</evidence>
<feature type="transmembrane region" description="Helical" evidence="7">
    <location>
        <begin position="187"/>
        <end position="212"/>
    </location>
</feature>
<dbReference type="CDD" id="cd06174">
    <property type="entry name" value="MFS"/>
    <property type="match status" value="1"/>
</dbReference>
<dbReference type="InterPro" id="IPR011701">
    <property type="entry name" value="MFS"/>
</dbReference>
<keyword evidence="4 7" id="KW-0472">Membrane</keyword>
<evidence type="ECO:0000256" key="6">
    <source>
        <dbReference type="SAM" id="MobiDB-lite"/>
    </source>
</evidence>
<dbReference type="Proteomes" id="UP000782241">
    <property type="component" value="Unassembled WGS sequence"/>
</dbReference>
<feature type="domain" description="Major facilitator superfamily (MFS) profile" evidence="8">
    <location>
        <begin position="69"/>
        <end position="516"/>
    </location>
</feature>
<comment type="caution">
    <text evidence="9">The sequence shown here is derived from an EMBL/GenBank/DDBJ whole genome shotgun (WGS) entry which is preliminary data.</text>
</comment>